<dbReference type="GO" id="GO:0003676">
    <property type="term" value="F:nucleic acid binding"/>
    <property type="evidence" value="ECO:0007669"/>
    <property type="project" value="InterPro"/>
</dbReference>
<dbReference type="InterPro" id="IPR001584">
    <property type="entry name" value="Integrase_cat-core"/>
</dbReference>
<reference evidence="2 3" key="1">
    <citation type="submission" date="2020-08" db="EMBL/GenBank/DDBJ databases">
        <title>Sequencing the genomes of 1000 actinobacteria strains.</title>
        <authorList>
            <person name="Klenk H.-P."/>
        </authorList>
    </citation>
    <scope>NUCLEOTIDE SEQUENCE [LARGE SCALE GENOMIC DNA]</scope>
    <source>
        <strain evidence="2 3">DSM 45258</strain>
    </source>
</reference>
<evidence type="ECO:0000313" key="3">
    <source>
        <dbReference type="Proteomes" id="UP000567922"/>
    </source>
</evidence>
<protein>
    <submittedName>
        <fullName evidence="2">Transposase InsO family protein</fullName>
    </submittedName>
</protein>
<dbReference type="PANTHER" id="PTHR47515">
    <property type="entry name" value="LOW CALCIUM RESPONSE LOCUS PROTEIN T"/>
    <property type="match status" value="1"/>
</dbReference>
<comment type="caution">
    <text evidence="2">The sequence shown here is derived from an EMBL/GenBank/DDBJ whole genome shotgun (WGS) entry which is preliminary data.</text>
</comment>
<dbReference type="EMBL" id="JACHWS010000006">
    <property type="protein sequence ID" value="MBB3040009.1"/>
    <property type="molecule type" value="Genomic_DNA"/>
</dbReference>
<dbReference type="GO" id="GO:0015074">
    <property type="term" value="P:DNA integration"/>
    <property type="evidence" value="ECO:0007669"/>
    <property type="project" value="InterPro"/>
</dbReference>
<evidence type="ECO:0000313" key="2">
    <source>
        <dbReference type="EMBL" id="MBB3040009.1"/>
    </source>
</evidence>
<name>A0A839RUH9_9ACTN</name>
<gene>
    <name evidence="2" type="ORF">FHU29_004504</name>
</gene>
<dbReference type="Pfam" id="PF13683">
    <property type="entry name" value="rve_3"/>
    <property type="match status" value="1"/>
</dbReference>
<dbReference type="InterPro" id="IPR036397">
    <property type="entry name" value="RNaseH_sf"/>
</dbReference>
<dbReference type="InterPro" id="IPR012337">
    <property type="entry name" value="RNaseH-like_sf"/>
</dbReference>
<dbReference type="SUPFAM" id="SSF53098">
    <property type="entry name" value="Ribonuclease H-like"/>
    <property type="match status" value="1"/>
</dbReference>
<accession>A0A839RUH9</accession>
<evidence type="ECO:0000259" key="1">
    <source>
        <dbReference type="Pfam" id="PF13683"/>
    </source>
</evidence>
<dbReference type="Proteomes" id="UP000567922">
    <property type="component" value="Unassembled WGS sequence"/>
</dbReference>
<feature type="domain" description="Integrase catalytic" evidence="1">
    <location>
        <begin position="13"/>
        <end position="78"/>
    </location>
</feature>
<dbReference type="Gene3D" id="3.30.420.10">
    <property type="entry name" value="Ribonuclease H-like superfamily/Ribonuclease H"/>
    <property type="match status" value="1"/>
</dbReference>
<dbReference type="AlphaFoldDB" id="A0A839RUH9"/>
<sequence>MISRALQTFCANQVGIDYIPPGTPWNNGYIESFHSRQRRECLERNHWTSVLEARVVIGDYKHEHNTRHRHSALGHRTPAEYAAHCRCMPQLT</sequence>
<keyword evidence="3" id="KW-1185">Reference proteome</keyword>
<proteinExistence type="predicted"/>
<organism evidence="2 3">
    <name type="scientific">Hoyosella altamirensis</name>
    <dbReference type="NCBI Taxonomy" id="616997"/>
    <lineage>
        <taxon>Bacteria</taxon>
        <taxon>Bacillati</taxon>
        <taxon>Actinomycetota</taxon>
        <taxon>Actinomycetes</taxon>
        <taxon>Mycobacteriales</taxon>
        <taxon>Hoyosellaceae</taxon>
        <taxon>Hoyosella</taxon>
    </lineage>
</organism>
<dbReference type="PANTHER" id="PTHR47515:SF1">
    <property type="entry name" value="BLR2054 PROTEIN"/>
    <property type="match status" value="1"/>
</dbReference>